<evidence type="ECO:0000313" key="2">
    <source>
        <dbReference type="EMBL" id="BAN01582.1"/>
    </source>
</evidence>
<dbReference type="Proteomes" id="UP000011863">
    <property type="component" value="Chromosome"/>
</dbReference>
<dbReference type="RefSeq" id="WP_015440829.1">
    <property type="nucleotide sequence ID" value="NC_020520.1"/>
</dbReference>
<dbReference type="Gene3D" id="3.40.630.30">
    <property type="match status" value="1"/>
</dbReference>
<feature type="compositionally biased region" description="Low complexity" evidence="1">
    <location>
        <begin position="1"/>
        <end position="10"/>
    </location>
</feature>
<sequence>MSTIETSGTDDTIDDGGLHPPDGIEIRTLHRADEMVGLVEVFRQVWGSVTELVTIEMLMAVSHSNGYVSAAYDSRGGEERILGASVAILARHLDQPALHSHITGLLPGARKTGLGRAMKLHQQAWAADQGIDWIVWTYDPLVRRNAWFNIAVLGAEVHEYLPSFYGEMSDAINQGDESDRLLVAWSVATDPNAPLRDGSELIASGADHLLVPTPDDIVTLRRTDPNDVKQWRQRSRAALSEAIERGDRIVGFTRNGEYVIEVGS</sequence>
<accession>A0A6C7E646</accession>
<gene>
    <name evidence="2" type="ORF">YM304_12680</name>
</gene>
<reference evidence="2 3" key="1">
    <citation type="journal article" date="2013" name="Int. J. Syst. Evol. Microbiol.">
        <title>Ilumatobacter nonamiense sp. nov. and Ilumatobacter coccineum sp. nov., isolated from seashore sand.</title>
        <authorList>
            <person name="Matsumoto A."/>
            <person name="Kasai H."/>
            <person name="Matsuo Y."/>
            <person name="Shizuri Y."/>
            <person name="Ichikawa N."/>
            <person name="Fujita N."/>
            <person name="Omura S."/>
            <person name="Takahashi Y."/>
        </authorList>
    </citation>
    <scope>NUCLEOTIDE SEQUENCE [LARGE SCALE GENOMIC DNA]</scope>
    <source>
        <strain evidence="3">NBRC 103263 / KCTC 29153 / YM16-304</strain>
    </source>
</reference>
<dbReference type="InterPro" id="IPR038764">
    <property type="entry name" value="GNAT_N_AcTrfase_prd"/>
</dbReference>
<organism evidence="2 3">
    <name type="scientific">Ilumatobacter coccineus (strain NBRC 103263 / KCTC 29153 / YM16-304)</name>
    <dbReference type="NCBI Taxonomy" id="1313172"/>
    <lineage>
        <taxon>Bacteria</taxon>
        <taxon>Bacillati</taxon>
        <taxon>Actinomycetota</taxon>
        <taxon>Acidimicrobiia</taxon>
        <taxon>Acidimicrobiales</taxon>
        <taxon>Ilumatobacteraceae</taxon>
        <taxon>Ilumatobacter</taxon>
    </lineage>
</organism>
<evidence type="ECO:0000256" key="1">
    <source>
        <dbReference type="SAM" id="MobiDB-lite"/>
    </source>
</evidence>
<dbReference type="KEGG" id="aym:YM304_12680"/>
<dbReference type="SUPFAM" id="SSF55729">
    <property type="entry name" value="Acyl-CoA N-acyltransferases (Nat)"/>
    <property type="match status" value="1"/>
</dbReference>
<dbReference type="InterPro" id="IPR016181">
    <property type="entry name" value="Acyl_CoA_acyltransferase"/>
</dbReference>
<proteinExistence type="predicted"/>
<dbReference type="AlphaFoldDB" id="A0A6C7E646"/>
<name>A0A6C7E646_ILUCY</name>
<dbReference type="PANTHER" id="PTHR41700">
    <property type="entry name" value="GCN5-RELATED N-ACETYLTRANSFERASE"/>
    <property type="match status" value="1"/>
</dbReference>
<keyword evidence="3" id="KW-1185">Reference proteome</keyword>
<protein>
    <recommendedName>
        <fullName evidence="4">N-acetyltransferase domain-containing protein</fullName>
    </recommendedName>
</protein>
<dbReference type="PANTHER" id="PTHR41700:SF1">
    <property type="entry name" value="N-ACETYLTRANSFERASE DOMAIN-CONTAINING PROTEIN"/>
    <property type="match status" value="1"/>
</dbReference>
<dbReference type="EMBL" id="AP012057">
    <property type="protein sequence ID" value="BAN01582.1"/>
    <property type="molecule type" value="Genomic_DNA"/>
</dbReference>
<evidence type="ECO:0000313" key="3">
    <source>
        <dbReference type="Proteomes" id="UP000011863"/>
    </source>
</evidence>
<evidence type="ECO:0008006" key="4">
    <source>
        <dbReference type="Google" id="ProtNLM"/>
    </source>
</evidence>
<feature type="region of interest" description="Disordered" evidence="1">
    <location>
        <begin position="1"/>
        <end position="21"/>
    </location>
</feature>